<dbReference type="Gene3D" id="2.40.128.20">
    <property type="match status" value="1"/>
</dbReference>
<sequence>MSLLFGLWPLLMSCLGVFAVTPAAGENISKDSTARHNSPMPLGERSVELQKYQDFKRGLLYGSLVLVYSSLKNDSFRIVHDDVQNQTQNLTTEGQINLLTSSRNSSYREMVQGFDAETARRHNKTYRAIAWLFRGQYYKSRVIFTDYKHCIILRTRGYNNLCELFTAGRHDSDRVNSWCFFIYTVFCGKPAVTFNNLYECWPKEVEKHTSIRKTSIRNTSIRKT</sequence>
<dbReference type="AlphaFoldDB" id="A0A0K8RFT0"/>
<accession>A0A0K8RFT0</accession>
<evidence type="ECO:0000313" key="2">
    <source>
        <dbReference type="EMBL" id="JAA70000.1"/>
    </source>
</evidence>
<dbReference type="InterPro" id="IPR002970">
    <property type="entry name" value="Tick_his-bd"/>
</dbReference>
<organism evidence="2">
    <name type="scientific">Ixodes ricinus</name>
    <name type="common">Common tick</name>
    <name type="synonym">Acarus ricinus</name>
    <dbReference type="NCBI Taxonomy" id="34613"/>
    <lineage>
        <taxon>Eukaryota</taxon>
        <taxon>Metazoa</taxon>
        <taxon>Ecdysozoa</taxon>
        <taxon>Arthropoda</taxon>
        <taxon>Chelicerata</taxon>
        <taxon>Arachnida</taxon>
        <taxon>Acari</taxon>
        <taxon>Parasitiformes</taxon>
        <taxon>Ixodida</taxon>
        <taxon>Ixodoidea</taxon>
        <taxon>Ixodidae</taxon>
        <taxon>Ixodinae</taxon>
        <taxon>Ixodes</taxon>
    </lineage>
</organism>
<dbReference type="InterPro" id="IPR012674">
    <property type="entry name" value="Calycin"/>
</dbReference>
<dbReference type="Pfam" id="PF02098">
    <property type="entry name" value="His_binding"/>
    <property type="match status" value="1"/>
</dbReference>
<reference evidence="2" key="1">
    <citation type="submission" date="2012-12" db="EMBL/GenBank/DDBJ databases">
        <title>Identification and characterization of a phenylalanine ammonia-lyase gene family in Isatis indigotica Fort.</title>
        <authorList>
            <person name="Liu Q."/>
            <person name="Chen J."/>
            <person name="Zhou X."/>
            <person name="Di P."/>
            <person name="Xiao Y."/>
            <person name="Xuan H."/>
            <person name="Zhang L."/>
            <person name="Chen W."/>
        </authorList>
    </citation>
    <scope>NUCLEOTIDE SEQUENCE</scope>
    <source>
        <tissue evidence="2">Salivary gland</tissue>
    </source>
</reference>
<dbReference type="GO" id="GO:0030682">
    <property type="term" value="P:symbiont-mediated perturbation of host defenses"/>
    <property type="evidence" value="ECO:0007669"/>
    <property type="project" value="InterPro"/>
</dbReference>
<proteinExistence type="evidence at transcript level"/>
<dbReference type="GO" id="GO:0043176">
    <property type="term" value="F:amine binding"/>
    <property type="evidence" value="ECO:0007669"/>
    <property type="project" value="InterPro"/>
</dbReference>
<dbReference type="EMBL" id="GADI01003808">
    <property type="protein sequence ID" value="JAA70000.1"/>
    <property type="molecule type" value="mRNA"/>
</dbReference>
<name>A0A0K8RFT0_IXORI</name>
<keyword evidence="1" id="KW-0732">Signal</keyword>
<feature type="signal peptide" evidence="1">
    <location>
        <begin position="1"/>
        <end position="19"/>
    </location>
</feature>
<protein>
    <submittedName>
        <fullName evidence="2">Putative salivary lipocalin</fullName>
    </submittedName>
</protein>
<feature type="chain" id="PRO_5005517340" evidence="1">
    <location>
        <begin position="20"/>
        <end position="224"/>
    </location>
</feature>
<evidence type="ECO:0000256" key="1">
    <source>
        <dbReference type="SAM" id="SignalP"/>
    </source>
</evidence>
<dbReference type="SUPFAM" id="SSF50814">
    <property type="entry name" value="Lipocalins"/>
    <property type="match status" value="1"/>
</dbReference>